<evidence type="ECO:0000256" key="2">
    <source>
        <dbReference type="PROSITE-ProRule" id="PRU00497"/>
    </source>
</evidence>
<accession>A0A6P8ZXV5</accession>
<dbReference type="PROSITE" id="PS51155">
    <property type="entry name" value="CHIT_BIND_RR_2"/>
    <property type="match status" value="1"/>
</dbReference>
<keyword evidence="1 2" id="KW-0193">Cuticle</keyword>
<reference evidence="5" key="1">
    <citation type="submission" date="2025-08" db="UniProtKB">
        <authorList>
            <consortium name="RefSeq"/>
        </authorList>
    </citation>
    <scope>IDENTIFICATION</scope>
    <source>
        <tissue evidence="5">Total insect</tissue>
    </source>
</reference>
<evidence type="ECO:0000313" key="5">
    <source>
        <dbReference type="RefSeq" id="XP_034250237.1"/>
    </source>
</evidence>
<dbReference type="OrthoDB" id="6379191at2759"/>
<dbReference type="InterPro" id="IPR050468">
    <property type="entry name" value="Cuticle_Struct_Prot"/>
</dbReference>
<feature type="signal peptide" evidence="3">
    <location>
        <begin position="1"/>
        <end position="17"/>
    </location>
</feature>
<dbReference type="InParanoid" id="A0A6P8ZXV5"/>
<dbReference type="GeneID" id="117650748"/>
<sequence length="136" mass="14618">MKLLIAAVLLLAVAIQAQQPSPIVIRILRQQHQQDPSGIYSFSFETENGIQVQEEGTVIRPGTNDESTAKQGSFAYTAPDGTPIALSYVADDNGFRASGAHLPTPPPIPAEILASLQEDARSGAQYDEQGFLLNKK</sequence>
<dbReference type="AlphaFoldDB" id="A0A6P8ZXV5"/>
<organism evidence="5">
    <name type="scientific">Thrips palmi</name>
    <name type="common">Melon thrips</name>
    <dbReference type="NCBI Taxonomy" id="161013"/>
    <lineage>
        <taxon>Eukaryota</taxon>
        <taxon>Metazoa</taxon>
        <taxon>Ecdysozoa</taxon>
        <taxon>Arthropoda</taxon>
        <taxon>Hexapoda</taxon>
        <taxon>Insecta</taxon>
        <taxon>Pterygota</taxon>
        <taxon>Neoptera</taxon>
        <taxon>Paraneoptera</taxon>
        <taxon>Thysanoptera</taxon>
        <taxon>Terebrantia</taxon>
        <taxon>Thripoidea</taxon>
        <taxon>Thripidae</taxon>
        <taxon>Thrips</taxon>
    </lineage>
</organism>
<dbReference type="PANTHER" id="PTHR10380:SF173">
    <property type="entry name" value="CUTICULAR PROTEIN 47EF, ISOFORM C-RELATED"/>
    <property type="match status" value="1"/>
</dbReference>
<keyword evidence="3" id="KW-0732">Signal</keyword>
<dbReference type="InterPro" id="IPR000618">
    <property type="entry name" value="Insect_cuticle"/>
</dbReference>
<protein>
    <submittedName>
        <fullName evidence="5">Endocuticle structural glycoprotein SgAbd-2-like</fullName>
    </submittedName>
</protein>
<dbReference type="InterPro" id="IPR031311">
    <property type="entry name" value="CHIT_BIND_RR_consensus"/>
</dbReference>
<evidence type="ECO:0000256" key="1">
    <source>
        <dbReference type="ARBA" id="ARBA00022460"/>
    </source>
</evidence>
<evidence type="ECO:0000313" key="4">
    <source>
        <dbReference type="Proteomes" id="UP000515158"/>
    </source>
</evidence>
<dbReference type="PRINTS" id="PR00947">
    <property type="entry name" value="CUTICLE"/>
</dbReference>
<dbReference type="Proteomes" id="UP000515158">
    <property type="component" value="Unplaced"/>
</dbReference>
<evidence type="ECO:0000256" key="3">
    <source>
        <dbReference type="SAM" id="SignalP"/>
    </source>
</evidence>
<gene>
    <name evidence="5" type="primary">LOC117650748</name>
</gene>
<dbReference type="PANTHER" id="PTHR10380">
    <property type="entry name" value="CUTICLE PROTEIN"/>
    <property type="match status" value="1"/>
</dbReference>
<feature type="chain" id="PRO_5028439603" evidence="3">
    <location>
        <begin position="18"/>
        <end position="136"/>
    </location>
</feature>
<dbReference type="KEGG" id="tpal:117650748"/>
<keyword evidence="4" id="KW-1185">Reference proteome</keyword>
<dbReference type="GO" id="GO:0008010">
    <property type="term" value="F:structural constituent of chitin-based larval cuticle"/>
    <property type="evidence" value="ECO:0007669"/>
    <property type="project" value="TreeGrafter"/>
</dbReference>
<proteinExistence type="predicted"/>
<dbReference type="Pfam" id="PF00379">
    <property type="entry name" value="Chitin_bind_4"/>
    <property type="match status" value="1"/>
</dbReference>
<dbReference type="RefSeq" id="XP_034250237.1">
    <property type="nucleotide sequence ID" value="XM_034394346.1"/>
</dbReference>
<dbReference type="PROSITE" id="PS00233">
    <property type="entry name" value="CHIT_BIND_RR_1"/>
    <property type="match status" value="1"/>
</dbReference>
<dbReference type="GO" id="GO:0062129">
    <property type="term" value="C:chitin-based extracellular matrix"/>
    <property type="evidence" value="ECO:0007669"/>
    <property type="project" value="TreeGrafter"/>
</dbReference>
<name>A0A6P8ZXV5_THRPL</name>